<reference evidence="13" key="2">
    <citation type="submission" date="2020-09" db="EMBL/GenBank/DDBJ databases">
        <authorList>
            <person name="Sun Q."/>
            <person name="Zhou Y."/>
        </authorList>
    </citation>
    <scope>NUCLEOTIDE SEQUENCE</scope>
    <source>
        <strain evidence="13">CGMCC 1.12195</strain>
    </source>
</reference>
<feature type="chain" id="PRO_5037218222" evidence="10">
    <location>
        <begin position="24"/>
        <end position="1034"/>
    </location>
</feature>
<keyword evidence="14" id="KW-1185">Reference proteome</keyword>
<keyword evidence="4 8" id="KW-0812">Transmembrane</keyword>
<dbReference type="SUPFAM" id="SSF56935">
    <property type="entry name" value="Porins"/>
    <property type="match status" value="1"/>
</dbReference>
<feature type="domain" description="TonB-dependent receptor-like beta-barrel" evidence="11">
    <location>
        <begin position="452"/>
        <end position="894"/>
    </location>
</feature>
<keyword evidence="7 8" id="KW-0998">Cell outer membrane</keyword>
<sequence length="1034" mass="114095">MNQMKKIVFTLCCCSLLTSIVCAQESAIKGRVTDTNGIPLEAVTVAVTETGASTMTGGDGAFVINASVGQTLRFSLVGAEAKTVAIVDTRPVDVQLDINFDLEEVVVTGYQTQRKADLTGAVSVVKMDEVTTQPTGNIMKTLQGRVPGTFITTSGSPDGAADVRIRGIGTLGNSNPLYIIDGMPSTKSMNEIATLDIESIQILKDASSASIYGSRAANGVIIITTKKGQRGSTKVEARISSGIKNYAKSLEWLDTEQRGYVQWQAARNDGTDPNFGVYGFEDHQDAQGNWVLDRVIIPEFIDAAKTMRAANTDWVDEVGRNAVIQNYNLNLSTGGENSKALFSLDYFDSDGTVRGTYFDRLSARINSDFSLLKGRLTLGENFSITKATHDVLGSTLGVTRNIQPIVPVHTVDGVGWGGPVAGMSDRQNPVRLIEDNKQNNNHMLRLFGDVFLDLQLLENLKFRSMLGMDYSFSWQRNMQKTYTSGFMSEPTASLVNYNNRWGNYVWNNTLTYKLDLKDKHHFDFLAGQELISYYSENLQAGRREFTSEDPDYMYLDAGEGAQTNSGSATEYRLLSYFGKINYNFADKYLASVTTRYDGSSRFGSNNPFGLFPAFSLGWRISEEDFFKSSLSFVSDFKLRFGWGQTGNQEIGDFASYGMYEARYGTNPTWDPDNGTAYDINGTGTGTLPSGYRRIQQSNPNLRWETATQNNFGVDFGLFGQRISGSFDYFTKNTDDILIQPPFIATLGEGGNRWVNGASMTNKGYEFLLTYANGTEKLRYTITGNLAGYRNKVTKLPEDVINSYPGNGVDQTILGRPLNSLFGYVADGLFRTPEDVTDHATQIGSGVGRIRYVDVNGNGTISDEDRTWLGVADPKFVYGINFSISYKRWDAGMFWNGLYGGLVNNGAKGYTDFISFFGGENYGTRVLGAWSPQNPDSDIPALSFNDLNDEKRFSTYFIESASYFKLRTLEVGYTVSPTALQRIGLQGVRVFALGENLVTFKKGWGENRYTGVDPETPNSGYPIPFSLTFGTTISF</sequence>
<protein>
    <submittedName>
        <fullName evidence="13">SusC/RagA family TonB-linked outer membrane protein</fullName>
    </submittedName>
</protein>
<comment type="similarity">
    <text evidence="8 9">Belongs to the TonB-dependent receptor family.</text>
</comment>
<feature type="domain" description="TonB-dependent receptor plug" evidence="12">
    <location>
        <begin position="115"/>
        <end position="220"/>
    </location>
</feature>
<evidence type="ECO:0000256" key="1">
    <source>
        <dbReference type="ARBA" id="ARBA00004571"/>
    </source>
</evidence>
<dbReference type="InterPro" id="IPR012910">
    <property type="entry name" value="Plug_dom"/>
</dbReference>
<reference evidence="13" key="1">
    <citation type="journal article" date="2014" name="Int. J. Syst. Evol. Microbiol.">
        <title>Complete genome sequence of Corynebacterium casei LMG S-19264T (=DSM 44701T), isolated from a smear-ripened cheese.</title>
        <authorList>
            <consortium name="US DOE Joint Genome Institute (JGI-PGF)"/>
            <person name="Walter F."/>
            <person name="Albersmeier A."/>
            <person name="Kalinowski J."/>
            <person name="Ruckert C."/>
        </authorList>
    </citation>
    <scope>NUCLEOTIDE SEQUENCE</scope>
    <source>
        <strain evidence="13">CGMCC 1.12195</strain>
    </source>
</reference>
<name>A0A917I0Z1_9SPHI</name>
<comment type="subcellular location">
    <subcellularLocation>
        <location evidence="1 8">Cell outer membrane</location>
        <topology evidence="1 8">Multi-pass membrane protein</topology>
    </subcellularLocation>
</comment>
<keyword evidence="6 8" id="KW-0472">Membrane</keyword>
<evidence type="ECO:0000259" key="11">
    <source>
        <dbReference type="Pfam" id="PF00593"/>
    </source>
</evidence>
<dbReference type="InterPro" id="IPR023996">
    <property type="entry name" value="TonB-dep_OMP_SusC/RagA"/>
</dbReference>
<dbReference type="InterPro" id="IPR023997">
    <property type="entry name" value="TonB-dep_OMP_SusC/RagA_CS"/>
</dbReference>
<evidence type="ECO:0000256" key="5">
    <source>
        <dbReference type="ARBA" id="ARBA00023077"/>
    </source>
</evidence>
<keyword evidence="2 8" id="KW-0813">Transport</keyword>
<evidence type="ECO:0000313" key="14">
    <source>
        <dbReference type="Proteomes" id="UP000660862"/>
    </source>
</evidence>
<dbReference type="Proteomes" id="UP000660862">
    <property type="component" value="Unassembled WGS sequence"/>
</dbReference>
<dbReference type="EMBL" id="BMER01000005">
    <property type="protein sequence ID" value="GGG99173.1"/>
    <property type="molecule type" value="Genomic_DNA"/>
</dbReference>
<dbReference type="AlphaFoldDB" id="A0A917I0Z1"/>
<evidence type="ECO:0000256" key="8">
    <source>
        <dbReference type="PROSITE-ProRule" id="PRU01360"/>
    </source>
</evidence>
<proteinExistence type="inferred from homology"/>
<keyword evidence="10" id="KW-0732">Signal</keyword>
<dbReference type="Pfam" id="PF07715">
    <property type="entry name" value="Plug"/>
    <property type="match status" value="1"/>
</dbReference>
<dbReference type="Pfam" id="PF13715">
    <property type="entry name" value="CarbopepD_reg_2"/>
    <property type="match status" value="1"/>
</dbReference>
<evidence type="ECO:0000313" key="13">
    <source>
        <dbReference type="EMBL" id="GGG99173.1"/>
    </source>
</evidence>
<dbReference type="Pfam" id="PF00593">
    <property type="entry name" value="TonB_dep_Rec_b-barrel"/>
    <property type="match status" value="1"/>
</dbReference>
<evidence type="ECO:0000256" key="9">
    <source>
        <dbReference type="RuleBase" id="RU003357"/>
    </source>
</evidence>
<evidence type="ECO:0000256" key="2">
    <source>
        <dbReference type="ARBA" id="ARBA00022448"/>
    </source>
</evidence>
<evidence type="ECO:0000259" key="12">
    <source>
        <dbReference type="Pfam" id="PF07715"/>
    </source>
</evidence>
<dbReference type="InterPro" id="IPR039426">
    <property type="entry name" value="TonB-dep_rcpt-like"/>
</dbReference>
<dbReference type="InterPro" id="IPR008969">
    <property type="entry name" value="CarboxyPept-like_regulatory"/>
</dbReference>
<accession>A0A917I0Z1</accession>
<dbReference type="Gene3D" id="2.60.40.1120">
    <property type="entry name" value="Carboxypeptidase-like, regulatory domain"/>
    <property type="match status" value="1"/>
</dbReference>
<evidence type="ECO:0000256" key="10">
    <source>
        <dbReference type="SAM" id="SignalP"/>
    </source>
</evidence>
<dbReference type="PROSITE" id="PS52016">
    <property type="entry name" value="TONB_DEPENDENT_REC_3"/>
    <property type="match status" value="1"/>
</dbReference>
<organism evidence="13 14">
    <name type="scientific">Parapedobacter pyrenivorans</name>
    <dbReference type="NCBI Taxonomy" id="1305674"/>
    <lineage>
        <taxon>Bacteria</taxon>
        <taxon>Pseudomonadati</taxon>
        <taxon>Bacteroidota</taxon>
        <taxon>Sphingobacteriia</taxon>
        <taxon>Sphingobacteriales</taxon>
        <taxon>Sphingobacteriaceae</taxon>
        <taxon>Parapedobacter</taxon>
    </lineage>
</organism>
<dbReference type="NCBIfam" id="TIGR04056">
    <property type="entry name" value="OMP_RagA_SusC"/>
    <property type="match status" value="1"/>
</dbReference>
<dbReference type="GO" id="GO:0009279">
    <property type="term" value="C:cell outer membrane"/>
    <property type="evidence" value="ECO:0007669"/>
    <property type="project" value="UniProtKB-SubCell"/>
</dbReference>
<dbReference type="NCBIfam" id="TIGR04057">
    <property type="entry name" value="SusC_RagA_signa"/>
    <property type="match status" value="1"/>
</dbReference>
<dbReference type="InterPro" id="IPR000531">
    <property type="entry name" value="Beta-barrel_TonB"/>
</dbReference>
<dbReference type="SUPFAM" id="SSF49464">
    <property type="entry name" value="Carboxypeptidase regulatory domain-like"/>
    <property type="match status" value="1"/>
</dbReference>
<gene>
    <name evidence="13" type="ORF">GCM10007415_38630</name>
</gene>
<keyword evidence="3 8" id="KW-1134">Transmembrane beta strand</keyword>
<evidence type="ECO:0000256" key="6">
    <source>
        <dbReference type="ARBA" id="ARBA00023136"/>
    </source>
</evidence>
<dbReference type="InterPro" id="IPR037066">
    <property type="entry name" value="Plug_dom_sf"/>
</dbReference>
<evidence type="ECO:0000256" key="4">
    <source>
        <dbReference type="ARBA" id="ARBA00022692"/>
    </source>
</evidence>
<evidence type="ECO:0000256" key="7">
    <source>
        <dbReference type="ARBA" id="ARBA00023237"/>
    </source>
</evidence>
<dbReference type="Gene3D" id="2.40.170.20">
    <property type="entry name" value="TonB-dependent receptor, beta-barrel domain"/>
    <property type="match status" value="1"/>
</dbReference>
<dbReference type="InterPro" id="IPR036942">
    <property type="entry name" value="Beta-barrel_TonB_sf"/>
</dbReference>
<comment type="caution">
    <text evidence="13">The sequence shown here is derived from an EMBL/GenBank/DDBJ whole genome shotgun (WGS) entry which is preliminary data.</text>
</comment>
<keyword evidence="5 9" id="KW-0798">TonB box</keyword>
<dbReference type="Gene3D" id="2.170.130.10">
    <property type="entry name" value="TonB-dependent receptor, plug domain"/>
    <property type="match status" value="1"/>
</dbReference>
<evidence type="ECO:0000256" key="3">
    <source>
        <dbReference type="ARBA" id="ARBA00022452"/>
    </source>
</evidence>
<feature type="signal peptide" evidence="10">
    <location>
        <begin position="1"/>
        <end position="23"/>
    </location>
</feature>